<gene>
    <name evidence="2" type="ORF">HK44_025330</name>
</gene>
<dbReference type="HOGENOM" id="CLU_787245_0_0_6"/>
<dbReference type="AlphaFoldDB" id="A0A010SXS1"/>
<feature type="transmembrane region" description="Helical" evidence="1">
    <location>
        <begin position="91"/>
        <end position="113"/>
    </location>
</feature>
<dbReference type="OrthoDB" id="9797829at2"/>
<evidence type="ECO:0000256" key="1">
    <source>
        <dbReference type="SAM" id="Phobius"/>
    </source>
</evidence>
<feature type="transmembrane region" description="Helical" evidence="1">
    <location>
        <begin position="58"/>
        <end position="79"/>
    </location>
</feature>
<reference evidence="2 3" key="1">
    <citation type="journal article" date="2011" name="J. Bacteriol.">
        <title>Draft genome sequence of the polycyclic aromatic hydrocarbon-degrading, genetically engineered bioluminescent bioreporter Pseudomonas fluorescens HK44.</title>
        <authorList>
            <person name="Chauhan A."/>
            <person name="Layton A.C."/>
            <person name="Williams D.E."/>
            <person name="Smartt A.E."/>
            <person name="Ripp S."/>
            <person name="Karpinets T.V."/>
            <person name="Brown S.D."/>
            <person name="Sayler G.S."/>
        </authorList>
    </citation>
    <scope>NUCLEOTIDE SEQUENCE [LARGE SCALE GENOMIC DNA]</scope>
    <source>
        <strain evidence="2 3">HK44</strain>
    </source>
</reference>
<evidence type="ECO:0008006" key="4">
    <source>
        <dbReference type="Google" id="ProtNLM"/>
    </source>
</evidence>
<sequence>MKILIPMLAFSSAGGMRVLSRLSSELIESGHEVEFLGPDFINKPYYPTLANVRTFSNIFHRVPVVRGIFNLVGMFLFILKHRKEYDIFLASYNLTAFPVAFGALGTGKGFYYIQAYEPEFYDKKSFIGFLGYLMASVSYFLPLRRIVNGAIYQSHKLLRAKFVVEPGIDLEVFKFSPRSFPSEEIVLGCIGRELAWKGTYEIVEAVKFVRAFTGKNLILKVAFELPRTVDLKSYDFIQMCSPHGDDYLAEFYKSVDLFIATGLIQDNAFHYPCLESLASGCIVVSNYGPATESNSLYIEQVTIEKIVSQILRYLQLDREALAAMRTRAEHDVKAYEWSEIARKMLVSFSSLR</sequence>
<organism evidence="2 3">
    <name type="scientific">Pseudomonas fluorescens HK44</name>
    <dbReference type="NCBI Taxonomy" id="1042209"/>
    <lineage>
        <taxon>Bacteria</taxon>
        <taxon>Pseudomonadati</taxon>
        <taxon>Pseudomonadota</taxon>
        <taxon>Gammaproteobacteria</taxon>
        <taxon>Pseudomonadales</taxon>
        <taxon>Pseudomonadaceae</taxon>
        <taxon>Pseudomonas</taxon>
    </lineage>
</organism>
<proteinExistence type="predicted"/>
<comment type="caution">
    <text evidence="2">The sequence shown here is derived from an EMBL/GenBank/DDBJ whole genome shotgun (WGS) entry which is preliminary data.</text>
</comment>
<dbReference type="eggNOG" id="COG0438">
    <property type="taxonomic scope" value="Bacteria"/>
</dbReference>
<evidence type="ECO:0000313" key="2">
    <source>
        <dbReference type="EMBL" id="EXF95568.1"/>
    </source>
</evidence>
<dbReference type="RefSeq" id="WP_019692969.1">
    <property type="nucleotide sequence ID" value="NZ_AFOY02000007.1"/>
</dbReference>
<keyword evidence="1" id="KW-0472">Membrane</keyword>
<dbReference type="EMBL" id="AFOY02000007">
    <property type="protein sequence ID" value="EXF95568.1"/>
    <property type="molecule type" value="Genomic_DNA"/>
</dbReference>
<dbReference type="SUPFAM" id="SSF53756">
    <property type="entry name" value="UDP-Glycosyltransferase/glycogen phosphorylase"/>
    <property type="match status" value="1"/>
</dbReference>
<dbReference type="PATRIC" id="fig|1042209.11.peg.1626"/>
<evidence type="ECO:0000313" key="3">
    <source>
        <dbReference type="Proteomes" id="UP000022611"/>
    </source>
</evidence>
<dbReference type="Proteomes" id="UP000022611">
    <property type="component" value="Unassembled WGS sequence"/>
</dbReference>
<dbReference type="Gene3D" id="3.40.50.2000">
    <property type="entry name" value="Glycogen Phosphorylase B"/>
    <property type="match status" value="1"/>
</dbReference>
<feature type="transmembrane region" description="Helical" evidence="1">
    <location>
        <begin position="125"/>
        <end position="143"/>
    </location>
</feature>
<keyword evidence="1" id="KW-0812">Transmembrane</keyword>
<protein>
    <recommendedName>
        <fullName evidence="4">Glycosyltransferase</fullName>
    </recommendedName>
</protein>
<accession>A0A010SXS1</accession>
<dbReference type="Gene3D" id="3.40.50.11090">
    <property type="match status" value="1"/>
</dbReference>
<keyword evidence="1" id="KW-1133">Transmembrane helix</keyword>
<name>A0A010SXS1_PSEFL</name>